<dbReference type="Pfam" id="PF11622">
    <property type="entry name" value="DUF3251"/>
    <property type="match status" value="1"/>
</dbReference>
<dbReference type="Gene3D" id="2.60.40.1620">
    <property type="entry name" value="Lipoprotein YajI-like"/>
    <property type="match status" value="1"/>
</dbReference>
<evidence type="ECO:0000259" key="3">
    <source>
        <dbReference type="Pfam" id="PF11622"/>
    </source>
</evidence>
<feature type="coiled-coil region" evidence="1">
    <location>
        <begin position="26"/>
        <end position="53"/>
    </location>
</feature>
<feature type="signal peptide" evidence="2">
    <location>
        <begin position="1"/>
        <end position="18"/>
    </location>
</feature>
<proteinExistence type="predicted"/>
<protein>
    <recommendedName>
        <fullName evidence="3">DUF3251 domain-containing protein</fullName>
    </recommendedName>
</protein>
<evidence type="ECO:0000256" key="1">
    <source>
        <dbReference type="SAM" id="Coils"/>
    </source>
</evidence>
<evidence type="ECO:0000313" key="4">
    <source>
        <dbReference type="EMBL" id="RLM27872.1"/>
    </source>
</evidence>
<dbReference type="AlphaFoldDB" id="A0A421DTK1"/>
<accession>A0A421DTK1</accession>
<dbReference type="OrthoDB" id="6504692at2"/>
<dbReference type="PROSITE" id="PS51257">
    <property type="entry name" value="PROKAR_LIPOPROTEIN"/>
    <property type="match status" value="1"/>
</dbReference>
<keyword evidence="1" id="KW-0175">Coiled coil</keyword>
<dbReference type="NCBIfam" id="NF008575">
    <property type="entry name" value="PRK11530.1"/>
    <property type="match status" value="1"/>
</dbReference>
<organism evidence="4 5">
    <name type="scientific">Brenneria alni</name>
    <dbReference type="NCBI Taxonomy" id="71656"/>
    <lineage>
        <taxon>Bacteria</taxon>
        <taxon>Pseudomonadati</taxon>
        <taxon>Pseudomonadota</taxon>
        <taxon>Gammaproteobacteria</taxon>
        <taxon>Enterobacterales</taxon>
        <taxon>Pectobacteriaceae</taxon>
        <taxon>Brenneria</taxon>
    </lineage>
</organism>
<evidence type="ECO:0000313" key="5">
    <source>
        <dbReference type="Proteomes" id="UP000285648"/>
    </source>
</evidence>
<evidence type="ECO:0000256" key="2">
    <source>
        <dbReference type="SAM" id="SignalP"/>
    </source>
</evidence>
<dbReference type="EMBL" id="MJLZ01000002">
    <property type="protein sequence ID" value="RLM27872.1"/>
    <property type="molecule type" value="Genomic_DNA"/>
</dbReference>
<gene>
    <name evidence="4" type="ORF">BIY29_01230</name>
</gene>
<dbReference type="InterPro" id="IPR021658">
    <property type="entry name" value="DUF3251"/>
</dbReference>
<reference evidence="4 5" key="1">
    <citation type="submission" date="2016-09" db="EMBL/GenBank/DDBJ databases">
        <authorList>
            <person name="Doonan J."/>
            <person name="Pachebat J.A."/>
            <person name="Golyshin P.N."/>
            <person name="Denman S."/>
            <person name="Mcdonald J.E."/>
        </authorList>
    </citation>
    <scope>NUCLEOTIDE SEQUENCE [LARGE SCALE GENOMIC DNA]</scope>
    <source>
        <strain evidence="4 5">NCPPB 3934</strain>
    </source>
</reference>
<keyword evidence="5" id="KW-1185">Reference proteome</keyword>
<name>A0A421DTK1_9GAMM</name>
<keyword evidence="2" id="KW-0732">Signal</keyword>
<dbReference type="RefSeq" id="WP_121573319.1">
    <property type="nucleotide sequence ID" value="NZ_MJLZ01000002.1"/>
</dbReference>
<sequence>MITRYPMLAILPALVFLAGCTQQRPLPQLQNQLGQLNQQLQTLTNQAAVLEQQNALNAHSTSGVYLLPAAQNSAVLQSSIGQLNVSISNVETEANGTRALLHIQTIDTAQLPAFSAQLDWGQIDPVSGRPLTSDVQTQAFIFSPSLLPKNQAVIELRLSGLSPEQLGFIRLHHILREEQAVPPVASSDAP</sequence>
<dbReference type="InterPro" id="IPR037125">
    <property type="entry name" value="YajI-like_sf"/>
</dbReference>
<feature type="domain" description="DUF3251" evidence="3">
    <location>
        <begin position="20"/>
        <end position="175"/>
    </location>
</feature>
<comment type="caution">
    <text evidence="4">The sequence shown here is derived from an EMBL/GenBank/DDBJ whole genome shotgun (WGS) entry which is preliminary data.</text>
</comment>
<dbReference type="Proteomes" id="UP000285648">
    <property type="component" value="Unassembled WGS sequence"/>
</dbReference>
<feature type="chain" id="PRO_5019583374" description="DUF3251 domain-containing protein" evidence="2">
    <location>
        <begin position="19"/>
        <end position="190"/>
    </location>
</feature>